<reference evidence="2" key="1">
    <citation type="submission" date="2021-01" db="EMBL/GenBank/DDBJ databases">
        <authorList>
            <person name="Corre E."/>
            <person name="Pelletier E."/>
            <person name="Niang G."/>
            <person name="Scheremetjew M."/>
            <person name="Finn R."/>
            <person name="Kale V."/>
            <person name="Holt S."/>
            <person name="Cochrane G."/>
            <person name="Meng A."/>
            <person name="Brown T."/>
            <person name="Cohen L."/>
        </authorList>
    </citation>
    <scope>NUCLEOTIDE SEQUENCE</scope>
    <source>
        <strain evidence="2">CCMP2877</strain>
    </source>
</reference>
<feature type="region of interest" description="Disordered" evidence="1">
    <location>
        <begin position="38"/>
        <end position="74"/>
    </location>
</feature>
<dbReference type="SUPFAM" id="SSF50729">
    <property type="entry name" value="PH domain-like"/>
    <property type="match status" value="1"/>
</dbReference>
<evidence type="ECO:0000313" key="2">
    <source>
        <dbReference type="EMBL" id="CAD9269799.1"/>
    </source>
</evidence>
<evidence type="ECO:0008006" key="3">
    <source>
        <dbReference type="Google" id="ProtNLM"/>
    </source>
</evidence>
<organism evidence="2">
    <name type="scientific">Phaeomonas parva</name>
    <dbReference type="NCBI Taxonomy" id="124430"/>
    <lineage>
        <taxon>Eukaryota</taxon>
        <taxon>Sar</taxon>
        <taxon>Stramenopiles</taxon>
        <taxon>Ochrophyta</taxon>
        <taxon>Pinguiophyceae</taxon>
        <taxon>Pinguiochrysidales</taxon>
        <taxon>Pinguiochrysidaceae</taxon>
        <taxon>Phaeomonas</taxon>
    </lineage>
</organism>
<evidence type="ECO:0000256" key="1">
    <source>
        <dbReference type="SAM" id="MobiDB-lite"/>
    </source>
</evidence>
<name>A0A7S1Y0V6_9STRA</name>
<dbReference type="AlphaFoldDB" id="A0A7S1Y0V6"/>
<protein>
    <recommendedName>
        <fullName evidence="3">PH domain-containing protein</fullName>
    </recommendedName>
</protein>
<dbReference type="EMBL" id="HBGJ01044971">
    <property type="protein sequence ID" value="CAD9269799.1"/>
    <property type="molecule type" value="Transcribed_RNA"/>
</dbReference>
<proteinExistence type="predicted"/>
<accession>A0A7S1Y0V6</accession>
<gene>
    <name evidence="2" type="ORF">PPAR1163_LOCUS28236</name>
</gene>
<sequence>MSAAAAEEPGKGGCSCGCCNCCARWWCCCCSGGGKGGGGDPNEATPLLGPNSEKVARGSANAEEAKLEPPKPRPPFKGWVEQKSYWTATWSARYMEVYFEPEPKLNIYDEPGGPLVATADLTEDPKPEIDWVMNERKFVLKVSLSQPSSYYEAYVSSTPTRQDVQLRAVDVREAKRWVYALQDAMLSPGGKVSFAVQQ</sequence>